<proteinExistence type="predicted"/>
<name>A0A5E8AJ46_9SPHN</name>
<organism evidence="1 2">
    <name type="scientific">Sphingomonas aurantiaca</name>
    <dbReference type="NCBI Taxonomy" id="185949"/>
    <lineage>
        <taxon>Bacteria</taxon>
        <taxon>Pseudomonadati</taxon>
        <taxon>Pseudomonadota</taxon>
        <taxon>Alphaproteobacteria</taxon>
        <taxon>Sphingomonadales</taxon>
        <taxon>Sphingomonadaceae</taxon>
        <taxon>Sphingomonas</taxon>
    </lineage>
</organism>
<sequence length="392" mass="43058">MTLAVLGADGVDGDLYRKTGPQNLACLGTCLDADPDGHALHDLGEVARRILRRQHRELSPSSGRKAGNPTTQLGCIQRVHLDRDRLSDAHQRDLRLLEIGTDVELIGWNDRHQPGRRLDELAGACRLVRDDAIDAAADLDRTKVRRGACELRACGITLRECLTDPCVLGREAATSSQRGGTLRAQVREGPVSFQHQARHALPGFSAGLSEWLVAADFVRGSVGCGLGARDLGVRLFDRRTLLIERSPRSADTGVRGGELSLRLRNVGAVIPRVQHRQQLAAPDRLVVAHQHALDIPAELRGNCHEVRANIGVVGRLKILAALAIVPVPERRRDDTDDQRSDEHIADDRKPCQQGRLFLGLIVIVRARRILFRALPLRALTLMIVGRSVFVSH</sequence>
<evidence type="ECO:0000313" key="1">
    <source>
        <dbReference type="EMBL" id="VVT31428.1"/>
    </source>
</evidence>
<dbReference type="EMBL" id="CABVLI010000048">
    <property type="protein sequence ID" value="VVT31428.1"/>
    <property type="molecule type" value="Genomic_DNA"/>
</dbReference>
<gene>
    <name evidence="1" type="ORF">SPHINGO391_520166</name>
</gene>
<dbReference type="Proteomes" id="UP000326857">
    <property type="component" value="Unassembled WGS sequence"/>
</dbReference>
<dbReference type="AlphaFoldDB" id="A0A5E8AJ46"/>
<protein>
    <submittedName>
        <fullName evidence="1">Uncharacterized protein</fullName>
    </submittedName>
</protein>
<evidence type="ECO:0000313" key="2">
    <source>
        <dbReference type="Proteomes" id="UP000326857"/>
    </source>
</evidence>
<reference evidence="1 2" key="1">
    <citation type="submission" date="2019-09" db="EMBL/GenBank/DDBJ databases">
        <authorList>
            <person name="Dittami M. S."/>
        </authorList>
    </citation>
    <scope>NUCLEOTIDE SEQUENCE [LARGE SCALE GENOMIC DNA]</scope>
    <source>
        <strain evidence="1">SPHINGO391</strain>
    </source>
</reference>
<accession>A0A5E8AJ46</accession>